<reference evidence="2" key="1">
    <citation type="journal article" date="2023" name="Plant J.">
        <title>Genome sequences and population genomics provide insights into the demographic history, inbreeding, and mutation load of two 'living fossil' tree species of Dipteronia.</title>
        <authorList>
            <person name="Feng Y."/>
            <person name="Comes H.P."/>
            <person name="Chen J."/>
            <person name="Zhu S."/>
            <person name="Lu R."/>
            <person name="Zhang X."/>
            <person name="Li P."/>
            <person name="Qiu J."/>
            <person name="Olsen K.M."/>
            <person name="Qiu Y."/>
        </authorList>
    </citation>
    <scope>NUCLEOTIDE SEQUENCE</scope>
    <source>
        <strain evidence="2">NBL</strain>
    </source>
</reference>
<dbReference type="PANTHER" id="PTHR33116">
    <property type="entry name" value="REVERSE TRANSCRIPTASE ZINC-BINDING DOMAIN-CONTAINING PROTEIN-RELATED-RELATED"/>
    <property type="match status" value="1"/>
</dbReference>
<keyword evidence="3" id="KW-1185">Reference proteome</keyword>
<name>A0AAE0EKG8_9ROSI</name>
<dbReference type="Pfam" id="PF13456">
    <property type="entry name" value="RVT_3"/>
    <property type="match status" value="1"/>
</dbReference>
<dbReference type="CDD" id="cd06222">
    <property type="entry name" value="RNase_H_like"/>
    <property type="match status" value="1"/>
</dbReference>
<dbReference type="PANTHER" id="PTHR33116:SF75">
    <property type="entry name" value="RIBONUCLEASE H PROTEIN"/>
    <property type="match status" value="1"/>
</dbReference>
<dbReference type="Proteomes" id="UP001281410">
    <property type="component" value="Unassembled WGS sequence"/>
</dbReference>
<dbReference type="InterPro" id="IPR026960">
    <property type="entry name" value="RVT-Znf"/>
</dbReference>
<proteinExistence type="predicted"/>
<dbReference type="AlphaFoldDB" id="A0AAE0EKG8"/>
<organism evidence="2 3">
    <name type="scientific">Dipteronia sinensis</name>
    <dbReference type="NCBI Taxonomy" id="43782"/>
    <lineage>
        <taxon>Eukaryota</taxon>
        <taxon>Viridiplantae</taxon>
        <taxon>Streptophyta</taxon>
        <taxon>Embryophyta</taxon>
        <taxon>Tracheophyta</taxon>
        <taxon>Spermatophyta</taxon>
        <taxon>Magnoliopsida</taxon>
        <taxon>eudicotyledons</taxon>
        <taxon>Gunneridae</taxon>
        <taxon>Pentapetalae</taxon>
        <taxon>rosids</taxon>
        <taxon>malvids</taxon>
        <taxon>Sapindales</taxon>
        <taxon>Sapindaceae</taxon>
        <taxon>Hippocastanoideae</taxon>
        <taxon>Acereae</taxon>
        <taxon>Dipteronia</taxon>
    </lineage>
</organism>
<comment type="caution">
    <text evidence="2">The sequence shown here is derived from an EMBL/GenBank/DDBJ whole genome shotgun (WGS) entry which is preliminary data.</text>
</comment>
<dbReference type="InterPro" id="IPR002156">
    <property type="entry name" value="RNaseH_domain"/>
</dbReference>
<dbReference type="SUPFAM" id="SSF53098">
    <property type="entry name" value="Ribonuclease H-like"/>
    <property type="match status" value="1"/>
</dbReference>
<dbReference type="InterPro" id="IPR036397">
    <property type="entry name" value="RNaseH_sf"/>
</dbReference>
<dbReference type="Pfam" id="PF13966">
    <property type="entry name" value="zf-RVT"/>
    <property type="match status" value="1"/>
</dbReference>
<dbReference type="Gene3D" id="3.30.420.10">
    <property type="entry name" value="Ribonuclease H-like superfamily/Ribonuclease H"/>
    <property type="match status" value="1"/>
</dbReference>
<dbReference type="GO" id="GO:0003676">
    <property type="term" value="F:nucleic acid binding"/>
    <property type="evidence" value="ECO:0007669"/>
    <property type="project" value="InterPro"/>
</dbReference>
<protein>
    <recommendedName>
        <fullName evidence="1">Reverse transcriptase domain-containing protein</fullName>
    </recommendedName>
</protein>
<sequence length="812" mass="91475">MIKVLLRDTNVNVNAVNAVGYNASAISEMNNIIASSSEFDNSNNQGAVMYSAAVLYQNVLLLATSFSSYPKWRHWIGCCISTPMVLVLVNGRPTAQFGVQKGLRQGDPLSPFLFNIVVEGLNCLLLKARRLNMIQGMSYGEEGVHITHLQFADDTILFLKPQMDYLLNTKWILRCFETASGLRINFHKTCLLKVGKNSVDTRSWARVFKCKRETLPITYLGFSLGGRLCAKIFWKNVVQWIEKRLVPWKKRFLSKGGRLVLVKSVISSIPSYFMSVFKIPSGVASTIESLQRNFFWGDGDAKRKLHAVDWASVCKSKRNGGLGIGRILDKNKGLLAKWVLRFGKETESLWKKVICAKYRISAYSLVWDWKALAAGSFFVKSVGSLFVEGTSSANIIRKGLKVIIGNGGRAQLWSDIEWNSIQLKRAFPRIFALARDKVGLVKDFGRWLNSKWVSEVQFRRPPFDWENNQWLSFLEELTNVKIRRAVSDDKVCSFNPKGSFSVSSFRRCLEEDQLEGGVLDDLNWHGFCPSKFEIFVWQLLRGRVMVAEVVQHFGIRIDAGIHCPFCNGSTESIDHLFLHCAWTRSFGARLWDVVWSTWEARNQKIFKDAPADLGYNIDLVRFRVAWWFKNHGIGLKMPLITITSNLKESCIDSFPTKLPKREVWSPSACGVLKFNVDGSARGSPAHAGIRGVLRDSIGSVLCIFSLSIGTQDSNTTELLAIHKAVCLCHSKEFIKGRKVEIVSDSTVVVNWVNAGDFGSVKHIDCIYDIREKMASLGSLTVRHNARSTNTLADCLTKFGSKSRGDFPFWTAD</sequence>
<evidence type="ECO:0000313" key="2">
    <source>
        <dbReference type="EMBL" id="KAK3231067.1"/>
    </source>
</evidence>
<dbReference type="Pfam" id="PF00078">
    <property type="entry name" value="RVT_1"/>
    <property type="match status" value="1"/>
</dbReference>
<dbReference type="InterPro" id="IPR000477">
    <property type="entry name" value="RT_dom"/>
</dbReference>
<accession>A0AAE0EKG8</accession>
<dbReference type="InterPro" id="IPR043502">
    <property type="entry name" value="DNA/RNA_pol_sf"/>
</dbReference>
<dbReference type="InterPro" id="IPR044730">
    <property type="entry name" value="RNase_H-like_dom_plant"/>
</dbReference>
<dbReference type="SUPFAM" id="SSF56672">
    <property type="entry name" value="DNA/RNA polymerases"/>
    <property type="match status" value="1"/>
</dbReference>
<dbReference type="PROSITE" id="PS50878">
    <property type="entry name" value="RT_POL"/>
    <property type="match status" value="1"/>
</dbReference>
<evidence type="ECO:0000259" key="1">
    <source>
        <dbReference type="PROSITE" id="PS50878"/>
    </source>
</evidence>
<feature type="domain" description="Reverse transcriptase" evidence="1">
    <location>
        <begin position="1"/>
        <end position="224"/>
    </location>
</feature>
<evidence type="ECO:0000313" key="3">
    <source>
        <dbReference type="Proteomes" id="UP001281410"/>
    </source>
</evidence>
<gene>
    <name evidence="2" type="ORF">Dsin_002948</name>
</gene>
<dbReference type="EMBL" id="JANJYJ010000001">
    <property type="protein sequence ID" value="KAK3231067.1"/>
    <property type="molecule type" value="Genomic_DNA"/>
</dbReference>
<dbReference type="GO" id="GO:0004523">
    <property type="term" value="F:RNA-DNA hybrid ribonuclease activity"/>
    <property type="evidence" value="ECO:0007669"/>
    <property type="project" value="InterPro"/>
</dbReference>
<dbReference type="InterPro" id="IPR012337">
    <property type="entry name" value="RNaseH-like_sf"/>
</dbReference>